<evidence type="ECO:0008006" key="5">
    <source>
        <dbReference type="Google" id="ProtNLM"/>
    </source>
</evidence>
<organism evidence="3 4">
    <name type="scientific">Araneus ventricosus</name>
    <name type="common">Orbweaver spider</name>
    <name type="synonym">Epeira ventricosa</name>
    <dbReference type="NCBI Taxonomy" id="182803"/>
    <lineage>
        <taxon>Eukaryota</taxon>
        <taxon>Metazoa</taxon>
        <taxon>Ecdysozoa</taxon>
        <taxon>Arthropoda</taxon>
        <taxon>Chelicerata</taxon>
        <taxon>Arachnida</taxon>
        <taxon>Araneae</taxon>
        <taxon>Araneomorphae</taxon>
        <taxon>Entelegynae</taxon>
        <taxon>Araneoidea</taxon>
        <taxon>Araneidae</taxon>
        <taxon>Araneus</taxon>
    </lineage>
</organism>
<keyword evidence="1" id="KW-0732">Signal</keyword>
<dbReference type="EMBL" id="BGPR01024172">
    <property type="protein sequence ID" value="GBN92011.1"/>
    <property type="molecule type" value="Genomic_DNA"/>
</dbReference>
<evidence type="ECO:0000313" key="3">
    <source>
        <dbReference type="EMBL" id="GBN92026.1"/>
    </source>
</evidence>
<accession>A0A4Y2SXK9</accession>
<dbReference type="EMBL" id="BGPR01024181">
    <property type="protein sequence ID" value="GBN92026.1"/>
    <property type="molecule type" value="Genomic_DNA"/>
</dbReference>
<evidence type="ECO:0000256" key="1">
    <source>
        <dbReference type="SAM" id="SignalP"/>
    </source>
</evidence>
<dbReference type="AlphaFoldDB" id="A0A4Y2SXK9"/>
<sequence length="126" mass="14528">MYYATVSHASVFLLLLQRIVALLLPPPQTLLHSLFLCNSMQIYKLFGGQLLAVLFHKLIDIISIHIHLQSPDVGQRYYLVDYRLHRVLTVSELLNVIFDNNLRPKLLPSRSEDSLGNPFPCIFNHF</sequence>
<proteinExistence type="predicted"/>
<comment type="caution">
    <text evidence="3">The sequence shown here is derived from an EMBL/GenBank/DDBJ whole genome shotgun (WGS) entry which is preliminary data.</text>
</comment>
<protein>
    <recommendedName>
        <fullName evidence="5">Secreted protein</fullName>
    </recommendedName>
</protein>
<gene>
    <name evidence="2" type="ORF">AVEN_161319_1</name>
    <name evidence="3" type="ORF">AVEN_51286_1</name>
</gene>
<evidence type="ECO:0000313" key="4">
    <source>
        <dbReference type="Proteomes" id="UP000499080"/>
    </source>
</evidence>
<evidence type="ECO:0000313" key="2">
    <source>
        <dbReference type="EMBL" id="GBN92011.1"/>
    </source>
</evidence>
<name>A0A4Y2SXK9_ARAVE</name>
<feature type="signal peptide" evidence="1">
    <location>
        <begin position="1"/>
        <end position="21"/>
    </location>
</feature>
<keyword evidence="4" id="KW-1185">Reference proteome</keyword>
<dbReference type="Proteomes" id="UP000499080">
    <property type="component" value="Unassembled WGS sequence"/>
</dbReference>
<feature type="chain" id="PRO_5036129246" description="Secreted protein" evidence="1">
    <location>
        <begin position="22"/>
        <end position="126"/>
    </location>
</feature>
<reference evidence="3 4" key="1">
    <citation type="journal article" date="2019" name="Sci. Rep.">
        <title>Orb-weaving spider Araneus ventricosus genome elucidates the spidroin gene catalogue.</title>
        <authorList>
            <person name="Kono N."/>
            <person name="Nakamura H."/>
            <person name="Ohtoshi R."/>
            <person name="Moran D.A.P."/>
            <person name="Shinohara A."/>
            <person name="Yoshida Y."/>
            <person name="Fujiwara M."/>
            <person name="Mori M."/>
            <person name="Tomita M."/>
            <person name="Arakawa K."/>
        </authorList>
    </citation>
    <scope>NUCLEOTIDE SEQUENCE [LARGE SCALE GENOMIC DNA]</scope>
</reference>